<dbReference type="EMBL" id="QMEY01000017">
    <property type="protein sequence ID" value="RBQ16279.1"/>
    <property type="molecule type" value="Genomic_DNA"/>
</dbReference>
<dbReference type="AlphaFoldDB" id="A0A366LSB3"/>
<feature type="chain" id="PRO_5038557195" evidence="1">
    <location>
        <begin position="24"/>
        <end position="119"/>
    </location>
</feature>
<evidence type="ECO:0000256" key="1">
    <source>
        <dbReference type="SAM" id="SignalP"/>
    </source>
</evidence>
<dbReference type="RefSeq" id="WP_113984259.1">
    <property type="nucleotide sequence ID" value="NZ_QMEY01000017.1"/>
</dbReference>
<keyword evidence="3" id="KW-1185">Reference proteome</keyword>
<feature type="signal peptide" evidence="1">
    <location>
        <begin position="1"/>
        <end position="23"/>
    </location>
</feature>
<dbReference type="Proteomes" id="UP000253303">
    <property type="component" value="Unassembled WGS sequence"/>
</dbReference>
<comment type="caution">
    <text evidence="2">The sequence shown here is derived from an EMBL/GenBank/DDBJ whole genome shotgun (WGS) entry which is preliminary data.</text>
</comment>
<reference evidence="2 3" key="1">
    <citation type="submission" date="2018-06" db="EMBL/GenBank/DDBJ databases">
        <title>Sphaerisporangium craniellae sp. nov., isolated from a marine sponge in the South China Sea.</title>
        <authorList>
            <person name="Li L."/>
        </authorList>
    </citation>
    <scope>NUCLEOTIDE SEQUENCE [LARGE SCALE GENOMIC DNA]</scope>
    <source>
        <strain evidence="2 3">LHW63015</strain>
    </source>
</reference>
<keyword evidence="1" id="KW-0732">Signal</keyword>
<proteinExistence type="predicted"/>
<evidence type="ECO:0000313" key="3">
    <source>
        <dbReference type="Proteomes" id="UP000253303"/>
    </source>
</evidence>
<protein>
    <submittedName>
        <fullName evidence="2">Uncharacterized protein</fullName>
    </submittedName>
</protein>
<sequence length="119" mass="12687">MHRLLITVLTLATIMMLAPAVTAAPAHAAAAKPNLRACYDGKCKFTFTRPVSFRVAKRYRLGRVRVARVYNGAFGGHLVQVSGPGLVSTLSEGARGTLNGLSFRVLAITSRGATIRFTG</sequence>
<organism evidence="2 3">
    <name type="scientific">Spongiactinospora rosea</name>
    <dbReference type="NCBI Taxonomy" id="2248750"/>
    <lineage>
        <taxon>Bacteria</taxon>
        <taxon>Bacillati</taxon>
        <taxon>Actinomycetota</taxon>
        <taxon>Actinomycetes</taxon>
        <taxon>Streptosporangiales</taxon>
        <taxon>Streptosporangiaceae</taxon>
        <taxon>Spongiactinospora</taxon>
    </lineage>
</organism>
<name>A0A366LSB3_9ACTN</name>
<dbReference type="OrthoDB" id="3541843at2"/>
<evidence type="ECO:0000313" key="2">
    <source>
        <dbReference type="EMBL" id="RBQ16279.1"/>
    </source>
</evidence>
<accession>A0A366LSB3</accession>
<gene>
    <name evidence="2" type="ORF">DP939_30380</name>
</gene>